<keyword evidence="5" id="KW-1185">Reference proteome</keyword>
<evidence type="ECO:0000313" key="5">
    <source>
        <dbReference type="Proteomes" id="UP000005237"/>
    </source>
</evidence>
<feature type="transmembrane region" description="Helical" evidence="3">
    <location>
        <begin position="306"/>
        <end position="326"/>
    </location>
</feature>
<feature type="compositionally biased region" description="Basic and acidic residues" evidence="2">
    <location>
        <begin position="547"/>
        <end position="561"/>
    </location>
</feature>
<feature type="compositionally biased region" description="Basic residues" evidence="2">
    <location>
        <begin position="489"/>
        <end position="503"/>
    </location>
</feature>
<organism evidence="4 5">
    <name type="scientific">Caenorhabditis japonica</name>
    <dbReference type="NCBI Taxonomy" id="281687"/>
    <lineage>
        <taxon>Eukaryota</taxon>
        <taxon>Metazoa</taxon>
        <taxon>Ecdysozoa</taxon>
        <taxon>Nematoda</taxon>
        <taxon>Chromadorea</taxon>
        <taxon>Rhabditida</taxon>
        <taxon>Rhabditina</taxon>
        <taxon>Rhabditomorpha</taxon>
        <taxon>Rhabditoidea</taxon>
        <taxon>Rhabditidae</taxon>
        <taxon>Peloderinae</taxon>
        <taxon>Caenorhabditis</taxon>
    </lineage>
</organism>
<reference evidence="4" key="2">
    <citation type="submission" date="2022-06" db="UniProtKB">
        <authorList>
            <consortium name="EnsemblMetazoa"/>
        </authorList>
    </citation>
    <scope>IDENTIFICATION</scope>
    <source>
        <strain evidence="4">DF5081</strain>
    </source>
</reference>
<name>A0A8R1DSK7_CAEJA</name>
<evidence type="ECO:0000256" key="3">
    <source>
        <dbReference type="SAM" id="Phobius"/>
    </source>
</evidence>
<feature type="coiled-coil region" evidence="1">
    <location>
        <begin position="5"/>
        <end position="39"/>
    </location>
</feature>
<feature type="compositionally biased region" description="Basic residues" evidence="2">
    <location>
        <begin position="529"/>
        <end position="546"/>
    </location>
</feature>
<feature type="region of interest" description="Disordered" evidence="2">
    <location>
        <begin position="341"/>
        <end position="387"/>
    </location>
</feature>
<feature type="coiled-coil region" evidence="1">
    <location>
        <begin position="116"/>
        <end position="157"/>
    </location>
</feature>
<evidence type="ECO:0000256" key="1">
    <source>
        <dbReference type="SAM" id="Coils"/>
    </source>
</evidence>
<feature type="region of interest" description="Disordered" evidence="2">
    <location>
        <begin position="424"/>
        <end position="561"/>
    </location>
</feature>
<feature type="compositionally biased region" description="Basic and acidic residues" evidence="2">
    <location>
        <begin position="444"/>
        <end position="488"/>
    </location>
</feature>
<dbReference type="EnsemblMetazoa" id="CJA11127.1">
    <property type="protein sequence ID" value="CJA11127.1"/>
    <property type="gene ID" value="WBGene00130331"/>
</dbReference>
<evidence type="ECO:0000256" key="2">
    <source>
        <dbReference type="SAM" id="MobiDB-lite"/>
    </source>
</evidence>
<sequence>MGEQLRKLNRANRNSEEKLERLVKRKESLELDIARLADATMRAEPEVGTELLNSIEEPMDMDVIYGEAFRKKMCHLKVLLNEIIVRTSINEKAMCKEIGHQEGEFENRLKEAIYGRARANRKVEEAQAKCEVMIREQANLYEDVRELEENLEKYGASRWLLNVEKRRVADILDRTKREPKSGIECRKAYVVPITESSSSSIEDLMTSSASLTHEHVDSDQFDVEHCSERIPELPVHCNPPSSVMEVPNVQIPPHQHHKEGCPKRKSSQLHPIPHSASLISQKVIDYFVISDGWIYLFTKTEKVLEVFMIAVYLVFHLLFIAFPVAFCSSKDRNLVRNEEKVKDVTKEKEEDKKKKDNELVEEADSPPSRRSRPLPPEPIFPITEEGSTKPDVGLMIAMKIDTNSDRFRRPEIRGFVVQKDKSVRRLTDNSRCNEEASKKRKKMQKDLEEQNEKRLKELKEKSEAEAKAKSEKSRKGVGEKGATSEKSKKSDRKSSKKSSSKKSSRSDRSEKKKSDRKVVNSKKSEKPKRTWKNFFRRKKKGSKEKRIKQADIPEKVEEVVA</sequence>
<keyword evidence="3" id="KW-0812">Transmembrane</keyword>
<keyword evidence="3" id="KW-0472">Membrane</keyword>
<accession>A0A8R1DSK7</accession>
<dbReference type="AlphaFoldDB" id="A0A8R1DSK7"/>
<feature type="compositionally biased region" description="Basic and acidic residues" evidence="2">
    <location>
        <begin position="341"/>
        <end position="358"/>
    </location>
</feature>
<protein>
    <submittedName>
        <fullName evidence="4">Uncharacterized protein</fullName>
    </submittedName>
</protein>
<keyword evidence="3" id="KW-1133">Transmembrane helix</keyword>
<evidence type="ECO:0000313" key="4">
    <source>
        <dbReference type="EnsemblMetazoa" id="CJA11127.1"/>
    </source>
</evidence>
<dbReference type="Proteomes" id="UP000005237">
    <property type="component" value="Unassembled WGS sequence"/>
</dbReference>
<keyword evidence="1" id="KW-0175">Coiled coil</keyword>
<reference evidence="5" key="1">
    <citation type="submission" date="2010-08" db="EMBL/GenBank/DDBJ databases">
        <authorList>
            <consortium name="Caenorhabditis japonica Sequencing Consortium"/>
            <person name="Wilson R.K."/>
        </authorList>
    </citation>
    <scope>NUCLEOTIDE SEQUENCE [LARGE SCALE GENOMIC DNA]</scope>
    <source>
        <strain evidence="5">DF5081</strain>
    </source>
</reference>
<feature type="compositionally biased region" description="Basic and acidic residues" evidence="2">
    <location>
        <begin position="424"/>
        <end position="437"/>
    </location>
</feature>
<feature type="compositionally biased region" description="Basic and acidic residues" evidence="2">
    <location>
        <begin position="504"/>
        <end position="528"/>
    </location>
</feature>
<proteinExistence type="predicted"/>